<keyword evidence="3" id="KW-0521">NADP</keyword>
<dbReference type="InterPro" id="IPR001282">
    <property type="entry name" value="G6P_DH"/>
</dbReference>
<dbReference type="AlphaFoldDB" id="A0A8A4ZJL5"/>
<feature type="domain" description="Glucose-6-phosphate dehydrogenase NAD-binding" evidence="6">
    <location>
        <begin position="7"/>
        <end position="178"/>
    </location>
</feature>
<sequence length="468" mass="49434">MITRLALLGATGDLAGRFLLPALAHLMAAERVPLALQVVGGGQQDWTGQQFRDHVDSRLREHAGRVPDRARQALLAGLRYRQVDLDDPQTVVRVVRAADPTHALPVVVYLALPARTFGGALRGLIAADLPAGSRVAVEKPFGDDLAGAAALNALLARIGSGDAAAGYRVDHILAMPAVRELARLRGAGGALEPVWSAAHIDRIEIVWEETLGLEARAAFYDTTGAVKDVMQNHLLQILVLAAMEPPARETEEDAHDAKLALLQRVREPSAAQLPSRSSRARYTAGSLVDSHLPGGRPVPGYALADGVEPGRGTETHAQLILEIDTPRWAGVPFVLRTGKAMGAPHKGVVLHFRDAVPAATPPGVDVVSPRELWIELDGPGGAVHAPGELSAYQEVLADLLTGGSRTSIGALEAVEAWRIFEPVLRGWSVGAVPLAEYAAGSSGPEPLQAPLFAAARGGQRGHNGPQHH</sequence>
<evidence type="ECO:0000256" key="5">
    <source>
        <dbReference type="ARBA" id="ARBA00023277"/>
    </source>
</evidence>
<keyword evidence="4" id="KW-0560">Oxidoreductase</keyword>
<dbReference type="EMBL" id="CP071868">
    <property type="protein sequence ID" value="QTE31159.1"/>
    <property type="molecule type" value="Genomic_DNA"/>
</dbReference>
<dbReference type="Proteomes" id="UP000663937">
    <property type="component" value="Chromosome"/>
</dbReference>
<gene>
    <name evidence="8" type="ORF">J4E96_09670</name>
</gene>
<dbReference type="PRINTS" id="PR00079">
    <property type="entry name" value="G6PDHDRGNASE"/>
</dbReference>
<dbReference type="PANTHER" id="PTHR23429:SF0">
    <property type="entry name" value="GLUCOSE-6-PHOSPHATE 1-DEHYDROGENASE"/>
    <property type="match status" value="1"/>
</dbReference>
<dbReference type="PANTHER" id="PTHR23429">
    <property type="entry name" value="GLUCOSE-6-PHOSPHATE 1-DEHYDROGENASE G6PD"/>
    <property type="match status" value="1"/>
</dbReference>
<dbReference type="RefSeq" id="WP_227425538.1">
    <property type="nucleotide sequence ID" value="NZ_CP071868.1"/>
</dbReference>
<dbReference type="InterPro" id="IPR022675">
    <property type="entry name" value="G6P_DH_C"/>
</dbReference>
<protein>
    <submittedName>
        <fullName evidence="8">Glucose-6-phosphate dehydrogenase</fullName>
    </submittedName>
</protein>
<dbReference type="Pfam" id="PF02781">
    <property type="entry name" value="G6PD_C"/>
    <property type="match status" value="1"/>
</dbReference>
<accession>A0A8A4ZJL5</accession>
<dbReference type="KEGG" id="psic:J4E96_09670"/>
<dbReference type="GO" id="GO:0009051">
    <property type="term" value="P:pentose-phosphate shunt, oxidative branch"/>
    <property type="evidence" value="ECO:0007669"/>
    <property type="project" value="TreeGrafter"/>
</dbReference>
<evidence type="ECO:0000256" key="1">
    <source>
        <dbReference type="ARBA" id="ARBA00004937"/>
    </source>
</evidence>
<name>A0A8A4ZJL5_9MICO</name>
<keyword evidence="5" id="KW-0119">Carbohydrate metabolism</keyword>
<dbReference type="Gene3D" id="3.30.360.10">
    <property type="entry name" value="Dihydrodipicolinate Reductase, domain 2"/>
    <property type="match status" value="2"/>
</dbReference>
<reference evidence="8" key="1">
    <citation type="submission" date="2021-03" db="EMBL/GenBank/DDBJ databases">
        <title>Pengzhenrongella sicca gen. nov., sp. nov., a new member of suborder Micrococcineae isolated from High-Arctic tundra soil.</title>
        <authorList>
            <person name="Peng F."/>
        </authorList>
    </citation>
    <scope>NUCLEOTIDE SEQUENCE</scope>
    <source>
        <strain evidence="8">LRZ-2</strain>
    </source>
</reference>
<evidence type="ECO:0000313" key="8">
    <source>
        <dbReference type="EMBL" id="QTE31159.1"/>
    </source>
</evidence>
<evidence type="ECO:0000256" key="4">
    <source>
        <dbReference type="ARBA" id="ARBA00023002"/>
    </source>
</evidence>
<evidence type="ECO:0000256" key="3">
    <source>
        <dbReference type="ARBA" id="ARBA00022857"/>
    </source>
</evidence>
<keyword evidence="2" id="KW-0313">Glucose metabolism</keyword>
<evidence type="ECO:0000259" key="6">
    <source>
        <dbReference type="Pfam" id="PF00479"/>
    </source>
</evidence>
<evidence type="ECO:0000256" key="2">
    <source>
        <dbReference type="ARBA" id="ARBA00022526"/>
    </source>
</evidence>
<dbReference type="Gene3D" id="3.40.50.720">
    <property type="entry name" value="NAD(P)-binding Rossmann-like Domain"/>
    <property type="match status" value="1"/>
</dbReference>
<evidence type="ECO:0000259" key="7">
    <source>
        <dbReference type="Pfam" id="PF02781"/>
    </source>
</evidence>
<feature type="domain" description="Glucose-6-phosphate dehydrogenase C-terminal" evidence="7">
    <location>
        <begin position="184"/>
        <end position="360"/>
    </location>
</feature>
<dbReference type="GO" id="GO:0006006">
    <property type="term" value="P:glucose metabolic process"/>
    <property type="evidence" value="ECO:0007669"/>
    <property type="project" value="UniProtKB-KW"/>
</dbReference>
<evidence type="ECO:0000313" key="9">
    <source>
        <dbReference type="Proteomes" id="UP000663937"/>
    </source>
</evidence>
<dbReference type="Pfam" id="PF00479">
    <property type="entry name" value="G6PD_N"/>
    <property type="match status" value="1"/>
</dbReference>
<dbReference type="GO" id="GO:0050661">
    <property type="term" value="F:NADP binding"/>
    <property type="evidence" value="ECO:0007669"/>
    <property type="project" value="InterPro"/>
</dbReference>
<proteinExistence type="predicted"/>
<dbReference type="GO" id="GO:0005829">
    <property type="term" value="C:cytosol"/>
    <property type="evidence" value="ECO:0007669"/>
    <property type="project" value="TreeGrafter"/>
</dbReference>
<dbReference type="GO" id="GO:0004345">
    <property type="term" value="F:glucose-6-phosphate dehydrogenase activity"/>
    <property type="evidence" value="ECO:0007669"/>
    <property type="project" value="InterPro"/>
</dbReference>
<dbReference type="SUPFAM" id="SSF51735">
    <property type="entry name" value="NAD(P)-binding Rossmann-fold domains"/>
    <property type="match status" value="1"/>
</dbReference>
<keyword evidence="9" id="KW-1185">Reference proteome</keyword>
<comment type="pathway">
    <text evidence="1">Carbohydrate degradation; pentose phosphate pathway; D-ribulose 5-phosphate from D-glucose 6-phosphate (oxidative stage): step 1/3.</text>
</comment>
<dbReference type="SUPFAM" id="SSF55347">
    <property type="entry name" value="Glyceraldehyde-3-phosphate dehydrogenase-like, C-terminal domain"/>
    <property type="match status" value="1"/>
</dbReference>
<dbReference type="InterPro" id="IPR022674">
    <property type="entry name" value="G6P_DH_NAD-bd"/>
</dbReference>
<dbReference type="InterPro" id="IPR036291">
    <property type="entry name" value="NAD(P)-bd_dom_sf"/>
</dbReference>
<organism evidence="8 9">
    <name type="scientific">Pengzhenrongella sicca</name>
    <dbReference type="NCBI Taxonomy" id="2819238"/>
    <lineage>
        <taxon>Bacteria</taxon>
        <taxon>Bacillati</taxon>
        <taxon>Actinomycetota</taxon>
        <taxon>Actinomycetes</taxon>
        <taxon>Micrococcales</taxon>
        <taxon>Pengzhenrongella</taxon>
    </lineage>
</organism>